<keyword evidence="2 7" id="KW-0694">RNA-binding</keyword>
<feature type="active site" evidence="6">
    <location>
        <position position="163"/>
    </location>
</feature>
<dbReference type="InterPro" id="IPR036986">
    <property type="entry name" value="S4_RNA-bd_sf"/>
</dbReference>
<dbReference type="FunFam" id="3.30.2350.10:FF:000006">
    <property type="entry name" value="Pseudouridine synthase"/>
    <property type="match status" value="1"/>
</dbReference>
<dbReference type="SUPFAM" id="SSF55120">
    <property type="entry name" value="Pseudouridine synthase"/>
    <property type="match status" value="1"/>
</dbReference>
<evidence type="ECO:0000313" key="11">
    <source>
        <dbReference type="Proteomes" id="UP000294664"/>
    </source>
</evidence>
<evidence type="ECO:0000256" key="2">
    <source>
        <dbReference type="ARBA" id="ARBA00022884"/>
    </source>
</evidence>
<dbReference type="Gene3D" id="3.10.290.10">
    <property type="entry name" value="RNA-binding S4 domain"/>
    <property type="match status" value="1"/>
</dbReference>
<dbReference type="GO" id="GO:0000455">
    <property type="term" value="P:enzyme-directed rRNA pseudouridine synthesis"/>
    <property type="evidence" value="ECO:0007669"/>
    <property type="project" value="UniProtKB-ARBA"/>
</dbReference>
<proteinExistence type="inferred from homology"/>
<comment type="catalytic activity">
    <reaction evidence="8">
        <text>a uridine in RNA = a pseudouridine in RNA</text>
        <dbReference type="Rhea" id="RHEA:48348"/>
        <dbReference type="Rhea" id="RHEA-COMP:12068"/>
        <dbReference type="Rhea" id="RHEA-COMP:12069"/>
        <dbReference type="ChEBI" id="CHEBI:65314"/>
        <dbReference type="ChEBI" id="CHEBI:65315"/>
    </reaction>
</comment>
<reference evidence="10 11" key="1">
    <citation type="submission" date="2019-03" db="EMBL/GenBank/DDBJ databases">
        <title>Genomic Encyclopedia of Type Strains, Phase IV (KMG-IV): sequencing the most valuable type-strain genomes for metagenomic binning, comparative biology and taxonomic classification.</title>
        <authorList>
            <person name="Goeker M."/>
        </authorList>
    </citation>
    <scope>NUCLEOTIDE SEQUENCE [LARGE SCALE GENOMIC DNA]</scope>
    <source>
        <strain evidence="10 11">DSM 9035</strain>
    </source>
</reference>
<keyword evidence="3 8" id="KW-0413">Isomerase</keyword>
<dbReference type="RefSeq" id="WP_132030353.1">
    <property type="nucleotide sequence ID" value="NZ_SMAI01000002.1"/>
</dbReference>
<dbReference type="PROSITE" id="PS50889">
    <property type="entry name" value="S4"/>
    <property type="match status" value="1"/>
</dbReference>
<dbReference type="InterPro" id="IPR006224">
    <property type="entry name" value="PsdUridine_synth_RluA-like_CS"/>
</dbReference>
<dbReference type="InterPro" id="IPR020103">
    <property type="entry name" value="PsdUridine_synth_cat_dom_sf"/>
</dbReference>
<comment type="function">
    <text evidence="5">Responsible for synthesis of pseudouridine from uracil at positions 1911, 1915 and 1917 in 23S ribosomal RNA.</text>
</comment>
<dbReference type="EMBL" id="SMAI01000002">
    <property type="protein sequence ID" value="TCT06887.1"/>
    <property type="molecule type" value="Genomic_DNA"/>
</dbReference>
<dbReference type="PANTHER" id="PTHR21600:SF44">
    <property type="entry name" value="RIBOSOMAL LARGE SUBUNIT PSEUDOURIDINE SYNTHASE D"/>
    <property type="match status" value="1"/>
</dbReference>
<dbReference type="InterPro" id="IPR006145">
    <property type="entry name" value="PsdUridine_synth_RsuA/RluA"/>
</dbReference>
<dbReference type="CDD" id="cd00165">
    <property type="entry name" value="S4"/>
    <property type="match status" value="1"/>
</dbReference>
<comment type="catalytic activity">
    <reaction evidence="4">
        <text>uridine(1911/1915/1917) in 23S rRNA = pseudouridine(1911/1915/1917) in 23S rRNA</text>
        <dbReference type="Rhea" id="RHEA:42524"/>
        <dbReference type="Rhea" id="RHEA-COMP:10097"/>
        <dbReference type="Rhea" id="RHEA-COMP:10098"/>
        <dbReference type="ChEBI" id="CHEBI:65314"/>
        <dbReference type="ChEBI" id="CHEBI:65315"/>
        <dbReference type="EC" id="5.4.99.23"/>
    </reaction>
</comment>
<accession>A0A4R3M5X4</accession>
<evidence type="ECO:0000256" key="3">
    <source>
        <dbReference type="ARBA" id="ARBA00023235"/>
    </source>
</evidence>
<comment type="similarity">
    <text evidence="1 8">Belongs to the pseudouridine synthase RluA family.</text>
</comment>
<dbReference type="PANTHER" id="PTHR21600">
    <property type="entry name" value="MITOCHONDRIAL RNA PSEUDOURIDINE SYNTHASE"/>
    <property type="match status" value="1"/>
</dbReference>
<dbReference type="NCBIfam" id="TIGR00005">
    <property type="entry name" value="rluA_subfam"/>
    <property type="match status" value="1"/>
</dbReference>
<evidence type="ECO:0000256" key="8">
    <source>
        <dbReference type="RuleBase" id="RU362028"/>
    </source>
</evidence>
<dbReference type="PROSITE" id="PS01129">
    <property type="entry name" value="PSI_RLU"/>
    <property type="match status" value="1"/>
</dbReference>
<dbReference type="Gene3D" id="3.30.2350.10">
    <property type="entry name" value="Pseudouridine synthase"/>
    <property type="match status" value="1"/>
</dbReference>
<keyword evidence="11" id="KW-1185">Reference proteome</keyword>
<evidence type="ECO:0000313" key="10">
    <source>
        <dbReference type="EMBL" id="TCT06887.1"/>
    </source>
</evidence>
<dbReference type="AlphaFoldDB" id="A0A4R3M5X4"/>
<dbReference type="InterPro" id="IPR002942">
    <property type="entry name" value="S4_RNA-bd"/>
</dbReference>
<protein>
    <recommendedName>
        <fullName evidence="8">Pseudouridine synthase</fullName>
        <ecNumber evidence="8">5.4.99.-</ecNumber>
    </recommendedName>
</protein>
<organism evidence="10 11">
    <name type="scientific">Aquabacter spiritensis</name>
    <dbReference type="NCBI Taxonomy" id="933073"/>
    <lineage>
        <taxon>Bacteria</taxon>
        <taxon>Pseudomonadati</taxon>
        <taxon>Pseudomonadota</taxon>
        <taxon>Alphaproteobacteria</taxon>
        <taxon>Hyphomicrobiales</taxon>
        <taxon>Xanthobacteraceae</taxon>
        <taxon>Aquabacter</taxon>
    </lineage>
</organism>
<dbReference type="InterPro" id="IPR006225">
    <property type="entry name" value="PsdUridine_synth_RluC/D"/>
</dbReference>
<name>A0A4R3M5X4_9HYPH</name>
<gene>
    <name evidence="10" type="ORF">EDC64_102368</name>
</gene>
<dbReference type="InterPro" id="IPR050188">
    <property type="entry name" value="RluA_PseudoU_synthase"/>
</dbReference>
<evidence type="ECO:0000256" key="5">
    <source>
        <dbReference type="ARBA" id="ARBA00056072"/>
    </source>
</evidence>
<evidence type="ECO:0000259" key="9">
    <source>
        <dbReference type="SMART" id="SM00363"/>
    </source>
</evidence>
<evidence type="ECO:0000256" key="6">
    <source>
        <dbReference type="PIRSR" id="PIRSR606225-1"/>
    </source>
</evidence>
<evidence type="ECO:0000256" key="4">
    <source>
        <dbReference type="ARBA" id="ARBA00036882"/>
    </source>
</evidence>
<sequence>MGQPNLDEDEALDLSEVPADLASETDHHITVKAEEAGQRTDRVLAARLAPLSRTRIQRLVAEGRVENGDRVVGDAAERVNPGDVLCLRIPAPEPATPEPEAIPLAIAYEDDQVIVIDKPAGLVVHPAPGNWSGTLVNALLHQCRGSLSGIGGVRRPGIVHRLDKDTSGLLVAAKTDVAHRALSAQFADHGRAGDLERAYLAFVWGAPEQKGTIDAPIDRHPASRVKMAVRPGGRQAVTRWRRIETFADATGAPVAALVECQLETGRTHQIRVHMAHIGHPLLGDEIYGPGFRTKLARLAAPAAAALSGLGRQALHATRLGFAHPTRGEVLSFESPLPPDLAALRQALAAS</sequence>
<dbReference type="EC" id="5.4.99.-" evidence="8"/>
<dbReference type="SUPFAM" id="SSF55174">
    <property type="entry name" value="Alpha-L RNA-binding motif"/>
    <property type="match status" value="1"/>
</dbReference>
<dbReference type="OrthoDB" id="9807829at2"/>
<evidence type="ECO:0000256" key="1">
    <source>
        <dbReference type="ARBA" id="ARBA00010876"/>
    </source>
</evidence>
<dbReference type="GO" id="GO:0160140">
    <property type="term" value="F:23S rRNA pseudouridine(1911/1915/1917) synthase activity"/>
    <property type="evidence" value="ECO:0007669"/>
    <property type="project" value="UniProtKB-EC"/>
</dbReference>
<evidence type="ECO:0000256" key="7">
    <source>
        <dbReference type="PROSITE-ProRule" id="PRU00182"/>
    </source>
</evidence>
<dbReference type="Pfam" id="PF00849">
    <property type="entry name" value="PseudoU_synth_2"/>
    <property type="match status" value="1"/>
</dbReference>
<dbReference type="Proteomes" id="UP000294664">
    <property type="component" value="Unassembled WGS sequence"/>
</dbReference>
<comment type="caution">
    <text evidence="10">The sequence shown here is derived from an EMBL/GenBank/DDBJ whole genome shotgun (WGS) entry which is preliminary data.</text>
</comment>
<dbReference type="CDD" id="cd02869">
    <property type="entry name" value="PseudoU_synth_RluA_like"/>
    <property type="match status" value="1"/>
</dbReference>
<dbReference type="SMART" id="SM00363">
    <property type="entry name" value="S4"/>
    <property type="match status" value="1"/>
</dbReference>
<dbReference type="GO" id="GO:0003723">
    <property type="term" value="F:RNA binding"/>
    <property type="evidence" value="ECO:0007669"/>
    <property type="project" value="UniProtKB-KW"/>
</dbReference>
<feature type="domain" description="RNA-binding S4" evidence="9">
    <location>
        <begin position="38"/>
        <end position="103"/>
    </location>
</feature>